<dbReference type="Pfam" id="PF13730">
    <property type="entry name" value="HTH_36"/>
    <property type="match status" value="1"/>
</dbReference>
<organism evidence="1 2">
    <name type="scientific">Nitrospirillum amazonense</name>
    <dbReference type="NCBI Taxonomy" id="28077"/>
    <lineage>
        <taxon>Bacteria</taxon>
        <taxon>Pseudomonadati</taxon>
        <taxon>Pseudomonadota</taxon>
        <taxon>Alphaproteobacteria</taxon>
        <taxon>Rhodospirillales</taxon>
        <taxon>Azospirillaceae</taxon>
        <taxon>Nitrospirillum</taxon>
    </lineage>
</organism>
<gene>
    <name evidence="1" type="ORF">FBZ87_104622</name>
</gene>
<dbReference type="InterPro" id="IPR036388">
    <property type="entry name" value="WH-like_DNA-bd_sf"/>
</dbReference>
<dbReference type="EMBL" id="VITV01000004">
    <property type="protein sequence ID" value="TWB75514.1"/>
    <property type="molecule type" value="Genomic_DNA"/>
</dbReference>
<accession>A0A560K148</accession>
<evidence type="ECO:0000313" key="2">
    <source>
        <dbReference type="Proteomes" id="UP000320516"/>
    </source>
</evidence>
<evidence type="ECO:0000313" key="1">
    <source>
        <dbReference type="EMBL" id="TWB75514.1"/>
    </source>
</evidence>
<reference evidence="1 2" key="1">
    <citation type="submission" date="2019-06" db="EMBL/GenBank/DDBJ databases">
        <title>Genomic Encyclopedia of Type Strains, Phase IV (KMG-V): Genome sequencing to study the core and pangenomes of soil and plant-associated prokaryotes.</title>
        <authorList>
            <person name="Whitman W."/>
        </authorList>
    </citation>
    <scope>NUCLEOTIDE SEQUENCE [LARGE SCALE GENOMIC DNA]</scope>
    <source>
        <strain evidence="1 2">BR 12005</strain>
    </source>
</reference>
<proteinExistence type="predicted"/>
<dbReference type="RefSeq" id="WP_145610977.1">
    <property type="nucleotide sequence ID" value="NZ_VITV01000004.1"/>
</dbReference>
<dbReference type="InterPro" id="IPR036390">
    <property type="entry name" value="WH_DNA-bd_sf"/>
</dbReference>
<dbReference type="Proteomes" id="UP000320516">
    <property type="component" value="Unassembled WGS sequence"/>
</dbReference>
<dbReference type="InterPro" id="IPR011991">
    <property type="entry name" value="ArsR-like_HTH"/>
</dbReference>
<dbReference type="Gene3D" id="1.10.10.10">
    <property type="entry name" value="Winged helix-like DNA-binding domain superfamily/Winged helix DNA-binding domain"/>
    <property type="match status" value="1"/>
</dbReference>
<name>A0A560K148_9PROT</name>
<sequence length="182" mass="20062">MTRRRNSLEGAQGELFKARTTWFHVLHAMIENGECAALKPYATVVYLVVKAYANFRDGTAFPSVETIASKAGMSKRQVSSSLKVLIEAGYLVATTEGRRNKYKIKEKVELRDPAGMPAAVATWDYLPNTFMEALEQLRSMLAEGVRVPEMGRPVVIKNLNINVQINARDGVQTAQVGSDGAE</sequence>
<dbReference type="SUPFAM" id="SSF46785">
    <property type="entry name" value="Winged helix' DNA-binding domain"/>
    <property type="match status" value="1"/>
</dbReference>
<dbReference type="AlphaFoldDB" id="A0A560K148"/>
<protein>
    <submittedName>
        <fullName evidence="1">Helix-turn-helix protein</fullName>
    </submittedName>
</protein>
<comment type="caution">
    <text evidence="1">The sequence shown here is derived from an EMBL/GenBank/DDBJ whole genome shotgun (WGS) entry which is preliminary data.</text>
</comment>
<dbReference type="GO" id="GO:0006355">
    <property type="term" value="P:regulation of DNA-templated transcription"/>
    <property type="evidence" value="ECO:0007669"/>
    <property type="project" value="UniProtKB-ARBA"/>
</dbReference>
<dbReference type="CDD" id="cd00090">
    <property type="entry name" value="HTH_ARSR"/>
    <property type="match status" value="1"/>
</dbReference>